<evidence type="ECO:0000256" key="2">
    <source>
        <dbReference type="ARBA" id="ARBA00022532"/>
    </source>
</evidence>
<comment type="caution">
    <text evidence="10">The sequence shown here is derived from an EMBL/GenBank/DDBJ whole genome shotgun (WGS) entry which is preliminary data.</text>
</comment>
<reference evidence="10 11" key="1">
    <citation type="submission" date="2018-05" db="EMBL/GenBank/DDBJ databases">
        <title>Evolution of GPA BGCs.</title>
        <authorList>
            <person name="Waglechner N."/>
            <person name="Wright G.D."/>
        </authorList>
    </citation>
    <scope>NUCLEOTIDE SEQUENCE [LARGE SCALE GENOMIC DNA]</scope>
    <source>
        <strain evidence="10 11">DSM 5908</strain>
    </source>
</reference>
<dbReference type="GO" id="GO:0004775">
    <property type="term" value="F:succinate-CoA ligase (ADP-forming) activity"/>
    <property type="evidence" value="ECO:0007669"/>
    <property type="project" value="UniProtKB-UniRule"/>
</dbReference>
<feature type="binding site" evidence="8">
    <location>
        <position position="205"/>
    </location>
    <ligand>
        <name>Mg(2+)</name>
        <dbReference type="ChEBI" id="CHEBI:18420"/>
    </ligand>
</feature>
<dbReference type="OrthoDB" id="9802602at2"/>
<feature type="binding site" evidence="8">
    <location>
        <position position="45"/>
    </location>
    <ligand>
        <name>ATP</name>
        <dbReference type="ChEBI" id="CHEBI:30616"/>
    </ligand>
</feature>
<sequence>MDLYEYQARDLFAAHGVPVLPGSVASTPEEAKTAAEQIGTQVVVKAQVKVGGRGKAGGVKLAQTPDEAKEKAEAILGLDIKGHITRRVLVAEASDIASEYYFSFLLDRANRTFLAMASSEGGMEIEQLAVERPDALAKIPVDAIAGVDKAKALEILKAGNFPADIIDEAADVVVKLWETFVSEDATLVEVNPLVRDPQDKIIALDGKVTLDENADFRQPGHEALVDKDAENPLEAKAKAKNLNYVKLDGQVGIIGNGAGLVMSTLDVVAYAGEKHGGVKPANFLDIGGGASAEVMAAGLDVILNDTDVKSVFVNVFGGITACDAVANGIVEALKILGDEAAKPLVVRLDGNNVVEGRQILADANHPLVTVVDTMDNAADKAAELAAAGA</sequence>
<evidence type="ECO:0000256" key="8">
    <source>
        <dbReference type="HAMAP-Rule" id="MF_00558"/>
    </source>
</evidence>
<dbReference type="RefSeq" id="WP_020643317.1">
    <property type="nucleotide sequence ID" value="NZ_QHHU01000089.1"/>
</dbReference>
<keyword evidence="6 8" id="KW-0067">ATP-binding</keyword>
<evidence type="ECO:0000259" key="9">
    <source>
        <dbReference type="PROSITE" id="PS50975"/>
    </source>
</evidence>
<evidence type="ECO:0000313" key="11">
    <source>
        <dbReference type="Proteomes" id="UP000286716"/>
    </source>
</evidence>
<dbReference type="GO" id="GO:0005829">
    <property type="term" value="C:cytosol"/>
    <property type="evidence" value="ECO:0007669"/>
    <property type="project" value="TreeGrafter"/>
</dbReference>
<dbReference type="Pfam" id="PF08442">
    <property type="entry name" value="ATP-grasp_2"/>
    <property type="match status" value="1"/>
</dbReference>
<dbReference type="GO" id="GO:0004776">
    <property type="term" value="F:succinate-CoA ligase (GDP-forming) activity"/>
    <property type="evidence" value="ECO:0007669"/>
    <property type="project" value="RHEA"/>
</dbReference>
<dbReference type="AlphaFoldDB" id="A0A428VZH5"/>
<keyword evidence="2 8" id="KW-0816">Tricarboxylic acid cycle</keyword>
<keyword evidence="4 8" id="KW-0479">Metal-binding</keyword>
<evidence type="ECO:0000256" key="7">
    <source>
        <dbReference type="ARBA" id="ARBA00022842"/>
    </source>
</evidence>
<evidence type="ECO:0000256" key="4">
    <source>
        <dbReference type="ARBA" id="ARBA00022723"/>
    </source>
</evidence>
<evidence type="ECO:0000256" key="1">
    <source>
        <dbReference type="ARBA" id="ARBA00009182"/>
    </source>
</evidence>
<dbReference type="NCBIfam" id="NF001913">
    <property type="entry name" value="PRK00696.1"/>
    <property type="match status" value="1"/>
</dbReference>
<feature type="binding site" evidence="8">
    <location>
        <position position="191"/>
    </location>
    <ligand>
        <name>Mg(2+)</name>
        <dbReference type="ChEBI" id="CHEBI:18420"/>
    </ligand>
</feature>
<comment type="catalytic activity">
    <reaction evidence="8">
        <text>GTP + succinate + CoA = succinyl-CoA + GDP + phosphate</text>
        <dbReference type="Rhea" id="RHEA:22120"/>
        <dbReference type="ChEBI" id="CHEBI:30031"/>
        <dbReference type="ChEBI" id="CHEBI:37565"/>
        <dbReference type="ChEBI" id="CHEBI:43474"/>
        <dbReference type="ChEBI" id="CHEBI:57287"/>
        <dbReference type="ChEBI" id="CHEBI:57292"/>
        <dbReference type="ChEBI" id="CHEBI:58189"/>
    </reaction>
</comment>
<dbReference type="PIRSF" id="PIRSF001554">
    <property type="entry name" value="SucCS_beta"/>
    <property type="match status" value="1"/>
</dbReference>
<dbReference type="PROSITE" id="PS50975">
    <property type="entry name" value="ATP_GRASP"/>
    <property type="match status" value="1"/>
</dbReference>
<dbReference type="FunFam" id="3.40.50.261:FF:000007">
    <property type="entry name" value="Succinate--CoA ligase [ADP-forming] subunit beta"/>
    <property type="match status" value="1"/>
</dbReference>
<dbReference type="InterPro" id="IPR017866">
    <property type="entry name" value="Succ-CoA_synthase_bsu_CS"/>
</dbReference>
<dbReference type="InterPro" id="IPR005809">
    <property type="entry name" value="Succ_CoA_ligase-like_bsu"/>
</dbReference>
<dbReference type="GO" id="GO:0000287">
    <property type="term" value="F:magnesium ion binding"/>
    <property type="evidence" value="ECO:0007669"/>
    <property type="project" value="UniProtKB-UniRule"/>
</dbReference>
<comment type="caution">
    <text evidence="8">Lacks conserved residue(s) required for the propagation of feature annotation.</text>
</comment>
<name>A0A428VZH5_AMYBA</name>
<accession>A0A428VZH5</accession>
<dbReference type="SUPFAM" id="SSF56059">
    <property type="entry name" value="Glutathione synthetase ATP-binding domain-like"/>
    <property type="match status" value="1"/>
</dbReference>
<keyword evidence="11" id="KW-1185">Reference proteome</keyword>
<dbReference type="UniPathway" id="UPA00223">
    <property type="reaction ID" value="UER00999"/>
</dbReference>
<dbReference type="EC" id="6.2.1.5" evidence="8"/>
<evidence type="ECO:0000313" key="10">
    <source>
        <dbReference type="EMBL" id="RSM36211.1"/>
    </source>
</evidence>
<keyword evidence="5 8" id="KW-0547">Nucleotide-binding</keyword>
<dbReference type="EMBL" id="QHHU01000089">
    <property type="protein sequence ID" value="RSM36211.1"/>
    <property type="molecule type" value="Genomic_DNA"/>
</dbReference>
<dbReference type="SUPFAM" id="SSF52210">
    <property type="entry name" value="Succinyl-CoA synthetase domains"/>
    <property type="match status" value="1"/>
</dbReference>
<comment type="similarity">
    <text evidence="1 8">Belongs to the succinate/malate CoA ligase beta subunit family.</text>
</comment>
<dbReference type="HAMAP" id="MF_00558">
    <property type="entry name" value="Succ_CoA_beta"/>
    <property type="match status" value="1"/>
</dbReference>
<feature type="binding site" evidence="8">
    <location>
        <begin position="52"/>
        <end position="54"/>
    </location>
    <ligand>
        <name>ATP</name>
        <dbReference type="ChEBI" id="CHEBI:30616"/>
    </ligand>
</feature>
<dbReference type="FunFam" id="3.30.470.20:FF:000002">
    <property type="entry name" value="Succinate--CoA ligase [ADP-forming] subunit beta"/>
    <property type="match status" value="1"/>
</dbReference>
<evidence type="ECO:0000256" key="3">
    <source>
        <dbReference type="ARBA" id="ARBA00022598"/>
    </source>
</evidence>
<dbReference type="PANTHER" id="PTHR11815">
    <property type="entry name" value="SUCCINYL-COA SYNTHETASE BETA CHAIN"/>
    <property type="match status" value="1"/>
</dbReference>
<dbReference type="GO" id="GO:0005524">
    <property type="term" value="F:ATP binding"/>
    <property type="evidence" value="ECO:0007669"/>
    <property type="project" value="UniProtKB-UniRule"/>
</dbReference>
<feature type="binding site" evidence="8">
    <location>
        <begin position="318"/>
        <end position="320"/>
    </location>
    <ligand>
        <name>substrate</name>
        <note>ligand shared with subunit alpha</note>
    </ligand>
</feature>
<dbReference type="FunFam" id="3.30.1490.20:FF:000014">
    <property type="entry name" value="Succinate--CoA ligase [ADP-forming] subunit beta"/>
    <property type="match status" value="1"/>
</dbReference>
<dbReference type="PROSITE" id="PS01217">
    <property type="entry name" value="SUCCINYL_COA_LIG_3"/>
    <property type="match status" value="1"/>
</dbReference>
<dbReference type="Pfam" id="PF00549">
    <property type="entry name" value="Ligase_CoA"/>
    <property type="match status" value="1"/>
</dbReference>
<dbReference type="GO" id="GO:0006104">
    <property type="term" value="P:succinyl-CoA metabolic process"/>
    <property type="evidence" value="ECO:0007669"/>
    <property type="project" value="TreeGrafter"/>
</dbReference>
<dbReference type="InterPro" id="IPR013815">
    <property type="entry name" value="ATP_grasp_subdomain_1"/>
</dbReference>
<dbReference type="InterPro" id="IPR016102">
    <property type="entry name" value="Succinyl-CoA_synth-like"/>
</dbReference>
<gene>
    <name evidence="8" type="primary">sucC</name>
    <name evidence="10" type="ORF">DMA12_41100</name>
</gene>
<dbReference type="Gene3D" id="3.30.1490.20">
    <property type="entry name" value="ATP-grasp fold, A domain"/>
    <property type="match status" value="1"/>
</dbReference>
<dbReference type="PANTHER" id="PTHR11815:SF10">
    <property type="entry name" value="SUCCINATE--COA LIGASE [GDP-FORMING] SUBUNIT BETA, MITOCHONDRIAL"/>
    <property type="match status" value="1"/>
</dbReference>
<comment type="function">
    <text evidence="8">Succinyl-CoA synthetase functions in the citric acid cycle (TCA), coupling the hydrolysis of succinyl-CoA to the synthesis of either ATP or GTP and thus represents the only step of substrate-level phosphorylation in the TCA. The beta subunit provides nucleotide specificity of the enzyme and binds the substrate succinate, while the binding sites for coenzyme A and phosphate are found in the alpha subunit.</text>
</comment>
<dbReference type="Proteomes" id="UP000286716">
    <property type="component" value="Unassembled WGS sequence"/>
</dbReference>
<dbReference type="Gene3D" id="3.30.470.20">
    <property type="entry name" value="ATP-grasp fold, B domain"/>
    <property type="match status" value="1"/>
</dbReference>
<dbReference type="GO" id="GO:0042709">
    <property type="term" value="C:succinate-CoA ligase complex"/>
    <property type="evidence" value="ECO:0007669"/>
    <property type="project" value="TreeGrafter"/>
</dbReference>
<keyword evidence="7 8" id="KW-0460">Magnesium</keyword>
<dbReference type="GO" id="GO:0006099">
    <property type="term" value="P:tricarboxylic acid cycle"/>
    <property type="evidence" value="ECO:0007669"/>
    <property type="project" value="UniProtKB-UniRule"/>
</dbReference>
<dbReference type="InterPro" id="IPR005811">
    <property type="entry name" value="SUCC_ACL_C"/>
</dbReference>
<feature type="binding site" evidence="8">
    <location>
        <position position="256"/>
    </location>
    <ligand>
        <name>substrate</name>
        <note>ligand shared with subunit alpha</note>
    </ligand>
</feature>
<dbReference type="InterPro" id="IPR013650">
    <property type="entry name" value="ATP-grasp_succ-CoA_synth-type"/>
</dbReference>
<feature type="binding site" evidence="8">
    <location>
        <position position="94"/>
    </location>
    <ligand>
        <name>ATP</name>
        <dbReference type="ChEBI" id="CHEBI:30616"/>
    </ligand>
</feature>
<comment type="pathway">
    <text evidence="8">Carbohydrate metabolism; tricarboxylic acid cycle; succinate from succinyl-CoA (ligase route): step 1/1.</text>
</comment>
<keyword evidence="3 8" id="KW-0436">Ligase</keyword>
<evidence type="ECO:0000256" key="6">
    <source>
        <dbReference type="ARBA" id="ARBA00022840"/>
    </source>
</evidence>
<dbReference type="NCBIfam" id="TIGR01016">
    <property type="entry name" value="sucCoAbeta"/>
    <property type="match status" value="1"/>
</dbReference>
<protein>
    <recommendedName>
        <fullName evidence="8">Succinate--CoA ligase [ADP-forming] subunit beta</fullName>
        <ecNumber evidence="8">6.2.1.5</ecNumber>
    </recommendedName>
    <alternativeName>
        <fullName evidence="8">Succinyl-CoA synthetase subunit beta</fullName>
        <shortName evidence="8">SCS-beta</shortName>
    </alternativeName>
</protein>
<feature type="domain" description="ATP-grasp" evidence="9">
    <location>
        <begin position="9"/>
        <end position="225"/>
    </location>
</feature>
<organism evidence="10 11">
    <name type="scientific">Amycolatopsis balhimycina DSM 5908</name>
    <dbReference type="NCBI Taxonomy" id="1081091"/>
    <lineage>
        <taxon>Bacteria</taxon>
        <taxon>Bacillati</taxon>
        <taxon>Actinomycetota</taxon>
        <taxon>Actinomycetes</taxon>
        <taxon>Pseudonocardiales</taxon>
        <taxon>Pseudonocardiaceae</taxon>
        <taxon>Amycolatopsis</taxon>
    </lineage>
</organism>
<evidence type="ECO:0000256" key="5">
    <source>
        <dbReference type="ARBA" id="ARBA00022741"/>
    </source>
</evidence>
<dbReference type="Gene3D" id="3.40.50.261">
    <property type="entry name" value="Succinyl-CoA synthetase domains"/>
    <property type="match status" value="1"/>
</dbReference>
<dbReference type="InterPro" id="IPR011761">
    <property type="entry name" value="ATP-grasp"/>
</dbReference>
<comment type="catalytic activity">
    <reaction evidence="8">
        <text>succinate + ATP + CoA = succinyl-CoA + ADP + phosphate</text>
        <dbReference type="Rhea" id="RHEA:17661"/>
        <dbReference type="ChEBI" id="CHEBI:30031"/>
        <dbReference type="ChEBI" id="CHEBI:30616"/>
        <dbReference type="ChEBI" id="CHEBI:43474"/>
        <dbReference type="ChEBI" id="CHEBI:57287"/>
        <dbReference type="ChEBI" id="CHEBI:57292"/>
        <dbReference type="ChEBI" id="CHEBI:456216"/>
        <dbReference type="EC" id="6.2.1.5"/>
    </reaction>
</comment>
<comment type="cofactor">
    <cofactor evidence="8">
        <name>Mg(2+)</name>
        <dbReference type="ChEBI" id="CHEBI:18420"/>
    </cofactor>
    <text evidence="8">Binds 1 Mg(2+) ion per subunit.</text>
</comment>
<proteinExistence type="inferred from homology"/>
<comment type="subunit">
    <text evidence="8">Heterotetramer of two alpha and two beta subunits.</text>
</comment>
<feature type="binding site" evidence="8">
    <location>
        <position position="99"/>
    </location>
    <ligand>
        <name>ATP</name>
        <dbReference type="ChEBI" id="CHEBI:30616"/>
    </ligand>
</feature>